<evidence type="ECO:0000256" key="5">
    <source>
        <dbReference type="ARBA" id="ARBA00022729"/>
    </source>
</evidence>
<dbReference type="InterPro" id="IPR008969">
    <property type="entry name" value="CarboxyPept-like_regulatory"/>
</dbReference>
<evidence type="ECO:0000313" key="11">
    <source>
        <dbReference type="EMBL" id="MXV14089.1"/>
    </source>
</evidence>
<name>A0A7K1XTJ5_9SPHI</name>
<evidence type="ECO:0000259" key="10">
    <source>
        <dbReference type="Pfam" id="PF07715"/>
    </source>
</evidence>
<keyword evidence="6 8" id="KW-0472">Membrane</keyword>
<evidence type="ECO:0000256" key="9">
    <source>
        <dbReference type="SAM" id="SignalP"/>
    </source>
</evidence>
<dbReference type="Gene3D" id="2.170.130.10">
    <property type="entry name" value="TonB-dependent receptor, plug domain"/>
    <property type="match status" value="1"/>
</dbReference>
<dbReference type="SUPFAM" id="SSF56935">
    <property type="entry name" value="Porins"/>
    <property type="match status" value="1"/>
</dbReference>
<feature type="signal peptide" evidence="9">
    <location>
        <begin position="1"/>
        <end position="22"/>
    </location>
</feature>
<dbReference type="Pfam" id="PF07715">
    <property type="entry name" value="Plug"/>
    <property type="match status" value="1"/>
</dbReference>
<dbReference type="GO" id="GO:0009279">
    <property type="term" value="C:cell outer membrane"/>
    <property type="evidence" value="ECO:0007669"/>
    <property type="project" value="UniProtKB-SubCell"/>
</dbReference>
<keyword evidence="7 8" id="KW-0998">Cell outer membrane</keyword>
<evidence type="ECO:0000256" key="6">
    <source>
        <dbReference type="ARBA" id="ARBA00023136"/>
    </source>
</evidence>
<keyword evidence="11" id="KW-0675">Receptor</keyword>
<gene>
    <name evidence="11" type="ORF">GS398_02160</name>
</gene>
<accession>A0A7K1XTJ5</accession>
<organism evidence="11 12">
    <name type="scientific">Hufsiella ginkgonis</name>
    <dbReference type="NCBI Taxonomy" id="2695274"/>
    <lineage>
        <taxon>Bacteria</taxon>
        <taxon>Pseudomonadati</taxon>
        <taxon>Bacteroidota</taxon>
        <taxon>Sphingobacteriia</taxon>
        <taxon>Sphingobacteriales</taxon>
        <taxon>Sphingobacteriaceae</taxon>
        <taxon>Hufsiella</taxon>
    </lineage>
</organism>
<sequence>MIKHLFPLFSLICCLLASPVLAQQRFTVSGTVRDAASGETLIGATVKLTGTATSAMSTNAYGFYSLSGIAGEYVLSVTYTGYELYTKKITLNASQKADLALSPAGTTLQEIRISAADRKDQNVRTPQMGIDKLNMAELDNLPVLFGEKDVLKTIQLLPGVKSGGEGTTGFFVRGGAADQNLILLDEATVYNSSHLLGFFSTFNADAIKDVSLYKGGMPAQYGGRLSSVLDVKMQDGNNQQFGAEGGIGLIASRVKAEGPIVKNRGSFMVSARRTYIDLLLKASPDSSISGNTLNFYDLNAKLNYRFNDKNTLYASGYFGQDNIGIRDLFANDWGNTTATVRLNHVFNSRLFSNTSFIFNKYRYAIELLDEDNNARITSLIRDYNIKEDLQFYSNHHTVRFGLQATHHRISPSEITASEGSIFNPLKIESRYGMEVAGYASDEWALSEKLSLLYGVRVSAFSLLGPGTIRTFDQQGNETAANNYKSGDVVKSYVYPEPRFSASYILNERSSLKASYNRNTQNIHVLTNASTSSPTDQYVMSSNNIKPGIADQAAIGYFRNAKDNSFEFSVETYYKWLKNQIDYRDGAELIGNGDVESELLYGVGRAYGLEFYAKKTAGKLTGWISYTLSKTERKFDDINRGQYFPSRQDRTHDVSLVGMYNTGKRWTFSANYIYNTGNAVTFPAGKYDLDGLTTYYYTERNANRMPYTSRLDVSATLKAKETKKLRSSWSFGLYNALNRKNPYAIQFRDKENDPTRTEAVQISLFGIIPSVTWNFKF</sequence>
<dbReference type="Gene3D" id="2.40.170.20">
    <property type="entry name" value="TonB-dependent receptor, beta-barrel domain"/>
    <property type="match status" value="1"/>
</dbReference>
<comment type="caution">
    <text evidence="11">The sequence shown here is derived from an EMBL/GenBank/DDBJ whole genome shotgun (WGS) entry which is preliminary data.</text>
</comment>
<dbReference type="PANTHER" id="PTHR30069:SF29">
    <property type="entry name" value="HEMOGLOBIN AND HEMOGLOBIN-HAPTOGLOBIN-BINDING PROTEIN 1-RELATED"/>
    <property type="match status" value="1"/>
</dbReference>
<feature type="chain" id="PRO_5029788864" evidence="9">
    <location>
        <begin position="23"/>
        <end position="776"/>
    </location>
</feature>
<dbReference type="EMBL" id="WVHS01000001">
    <property type="protein sequence ID" value="MXV14089.1"/>
    <property type="molecule type" value="Genomic_DNA"/>
</dbReference>
<dbReference type="SUPFAM" id="SSF49464">
    <property type="entry name" value="Carboxypeptidase regulatory domain-like"/>
    <property type="match status" value="1"/>
</dbReference>
<dbReference type="InterPro" id="IPR012910">
    <property type="entry name" value="Plug_dom"/>
</dbReference>
<dbReference type="RefSeq" id="WP_160905092.1">
    <property type="nucleotide sequence ID" value="NZ_WVHS01000001.1"/>
</dbReference>
<keyword evidence="3 8" id="KW-1134">Transmembrane beta strand</keyword>
<dbReference type="InterPro" id="IPR036942">
    <property type="entry name" value="Beta-barrel_TonB_sf"/>
</dbReference>
<comment type="similarity">
    <text evidence="8">Belongs to the TonB-dependent receptor family.</text>
</comment>
<dbReference type="Proteomes" id="UP000451233">
    <property type="component" value="Unassembled WGS sequence"/>
</dbReference>
<keyword evidence="4 8" id="KW-0812">Transmembrane</keyword>
<dbReference type="InterPro" id="IPR037066">
    <property type="entry name" value="Plug_dom_sf"/>
</dbReference>
<dbReference type="GO" id="GO:0044718">
    <property type="term" value="P:siderophore transmembrane transport"/>
    <property type="evidence" value="ECO:0007669"/>
    <property type="project" value="TreeGrafter"/>
</dbReference>
<dbReference type="PANTHER" id="PTHR30069">
    <property type="entry name" value="TONB-DEPENDENT OUTER MEMBRANE RECEPTOR"/>
    <property type="match status" value="1"/>
</dbReference>
<evidence type="ECO:0000313" key="12">
    <source>
        <dbReference type="Proteomes" id="UP000451233"/>
    </source>
</evidence>
<keyword evidence="5 9" id="KW-0732">Signal</keyword>
<evidence type="ECO:0000256" key="2">
    <source>
        <dbReference type="ARBA" id="ARBA00022448"/>
    </source>
</evidence>
<evidence type="ECO:0000256" key="3">
    <source>
        <dbReference type="ARBA" id="ARBA00022452"/>
    </source>
</evidence>
<comment type="subcellular location">
    <subcellularLocation>
        <location evidence="1 8">Cell outer membrane</location>
        <topology evidence="1 8">Multi-pass membrane protein</topology>
    </subcellularLocation>
</comment>
<dbReference type="AlphaFoldDB" id="A0A7K1XTJ5"/>
<protein>
    <submittedName>
        <fullName evidence="11">TonB-dependent receptor plug domain-containing protein</fullName>
    </submittedName>
</protein>
<evidence type="ECO:0000256" key="4">
    <source>
        <dbReference type="ARBA" id="ARBA00022692"/>
    </source>
</evidence>
<dbReference type="Pfam" id="PF13715">
    <property type="entry name" value="CarbopepD_reg_2"/>
    <property type="match status" value="1"/>
</dbReference>
<dbReference type="PROSITE" id="PS52016">
    <property type="entry name" value="TONB_DEPENDENT_REC_3"/>
    <property type="match status" value="1"/>
</dbReference>
<dbReference type="GO" id="GO:0015344">
    <property type="term" value="F:siderophore uptake transmembrane transporter activity"/>
    <property type="evidence" value="ECO:0007669"/>
    <property type="project" value="TreeGrafter"/>
</dbReference>
<evidence type="ECO:0000256" key="1">
    <source>
        <dbReference type="ARBA" id="ARBA00004571"/>
    </source>
</evidence>
<dbReference type="Gene3D" id="2.60.40.1120">
    <property type="entry name" value="Carboxypeptidase-like, regulatory domain"/>
    <property type="match status" value="1"/>
</dbReference>
<keyword evidence="2 8" id="KW-0813">Transport</keyword>
<proteinExistence type="inferred from homology"/>
<evidence type="ECO:0000256" key="7">
    <source>
        <dbReference type="ARBA" id="ARBA00023237"/>
    </source>
</evidence>
<keyword evidence="12" id="KW-1185">Reference proteome</keyword>
<evidence type="ECO:0000256" key="8">
    <source>
        <dbReference type="PROSITE-ProRule" id="PRU01360"/>
    </source>
</evidence>
<reference evidence="11 12" key="1">
    <citation type="submission" date="2019-11" db="EMBL/GenBank/DDBJ databases">
        <title>Pedobacter sp. HMF7056 Genome sequencing and assembly.</title>
        <authorList>
            <person name="Kang H."/>
            <person name="Kim H."/>
            <person name="Joh K."/>
        </authorList>
    </citation>
    <scope>NUCLEOTIDE SEQUENCE [LARGE SCALE GENOMIC DNA]</scope>
    <source>
        <strain evidence="11 12">HMF7056</strain>
    </source>
</reference>
<dbReference type="InterPro" id="IPR039426">
    <property type="entry name" value="TonB-dep_rcpt-like"/>
</dbReference>
<feature type="domain" description="TonB-dependent receptor plug" evidence="10">
    <location>
        <begin position="148"/>
        <end position="224"/>
    </location>
</feature>